<sequence length="135" mass="14009">MPAVTAGNPFEAVELTAKVRGRGLAPNAAGAHLLRDLAAAVAGLGPEETANALRDARILTGTVTAAGTLKFVHPLIATAVHRAIPTSVRVALHGRAAWCVINEGQGPPPAAARHLLEDPPRRRSLGRAATACRRR</sequence>
<dbReference type="Proteomes" id="UP000054241">
    <property type="component" value="Unassembled WGS sequence"/>
</dbReference>
<keyword evidence="3" id="KW-1185">Reference proteome</keyword>
<organism evidence="2 3">
    <name type="scientific">Streptomyces cellostaticus</name>
    <dbReference type="NCBI Taxonomy" id="67285"/>
    <lineage>
        <taxon>Bacteria</taxon>
        <taxon>Bacillati</taxon>
        <taxon>Actinomycetota</taxon>
        <taxon>Actinomycetes</taxon>
        <taxon>Kitasatosporales</taxon>
        <taxon>Streptomycetaceae</taxon>
        <taxon>Streptomyces</taxon>
    </lineage>
</organism>
<reference evidence="2 3" key="1">
    <citation type="submission" date="2015-10" db="EMBL/GenBank/DDBJ databases">
        <title>Draft genome sequence of Streptomyces cellostaticus DSM 40189, type strain for the species Streptomyces cellostaticus.</title>
        <authorList>
            <person name="Ruckert C."/>
            <person name="Winkler A."/>
            <person name="Kalinowski J."/>
            <person name="Kampfer P."/>
            <person name="Glaeser S."/>
        </authorList>
    </citation>
    <scope>NUCLEOTIDE SEQUENCE [LARGE SCALE GENOMIC DNA]</scope>
    <source>
        <strain evidence="2 3">DSM 40189</strain>
    </source>
</reference>
<accession>A0A101NMB3</accession>
<evidence type="ECO:0000256" key="1">
    <source>
        <dbReference type="SAM" id="MobiDB-lite"/>
    </source>
</evidence>
<evidence type="ECO:0000313" key="3">
    <source>
        <dbReference type="Proteomes" id="UP000054241"/>
    </source>
</evidence>
<comment type="caution">
    <text evidence="2">The sequence shown here is derived from an EMBL/GenBank/DDBJ whole genome shotgun (WGS) entry which is preliminary data.</text>
</comment>
<dbReference type="RefSeq" id="WP_066998544.1">
    <property type="nucleotide sequence ID" value="NZ_BNDU01000006.1"/>
</dbReference>
<name>A0A101NMB3_9ACTN</name>
<proteinExistence type="predicted"/>
<dbReference type="AlphaFoldDB" id="A0A101NMB3"/>
<dbReference type="STRING" id="67285.AQI88_15670"/>
<dbReference type="EMBL" id="LMWL01000029">
    <property type="protein sequence ID" value="KUM95522.1"/>
    <property type="molecule type" value="Genomic_DNA"/>
</dbReference>
<protein>
    <submittedName>
        <fullName evidence="2">Uncharacterized protein</fullName>
    </submittedName>
</protein>
<gene>
    <name evidence="2" type="ORF">AQI88_15670</name>
</gene>
<evidence type="ECO:0000313" key="2">
    <source>
        <dbReference type="EMBL" id="KUM95522.1"/>
    </source>
</evidence>
<feature type="region of interest" description="Disordered" evidence="1">
    <location>
        <begin position="110"/>
        <end position="135"/>
    </location>
</feature>